<gene>
    <name evidence="10" type="ORF">EYF70_07125</name>
    <name evidence="9" type="ORF">GCM10007387_12130</name>
</gene>
<evidence type="ECO:0000313" key="9">
    <source>
        <dbReference type="EMBL" id="GGY31629.1"/>
    </source>
</evidence>
<evidence type="ECO:0000256" key="3">
    <source>
        <dbReference type="ARBA" id="ARBA00022801"/>
    </source>
</evidence>
<feature type="domain" description="Peptidase M16 C-terminal" evidence="8">
    <location>
        <begin position="691"/>
        <end position="868"/>
    </location>
</feature>
<keyword evidence="6" id="KW-0732">Signal</keyword>
<keyword evidence="3" id="KW-0378">Hydrolase</keyword>
<reference evidence="9" key="3">
    <citation type="submission" date="2022-12" db="EMBL/GenBank/DDBJ databases">
        <authorList>
            <person name="Sun Q."/>
            <person name="Kim S."/>
        </authorList>
    </citation>
    <scope>NUCLEOTIDE SEQUENCE</scope>
    <source>
        <strain evidence="9">KCTC 12343</strain>
    </source>
</reference>
<dbReference type="RefSeq" id="WP_131144790.1">
    <property type="nucleotide sequence ID" value="NZ_BMWV01000002.1"/>
</dbReference>
<proteinExistence type="inferred from homology"/>
<reference evidence="9" key="1">
    <citation type="journal article" date="2014" name="Int. J. Syst. Evol. Microbiol.">
        <title>Complete genome sequence of Corynebacterium casei LMG S-19264T (=DSM 44701T), isolated from a smear-ripened cheese.</title>
        <authorList>
            <consortium name="US DOE Joint Genome Institute (JGI-PGF)"/>
            <person name="Walter F."/>
            <person name="Albersmeier A."/>
            <person name="Kalinowski J."/>
            <person name="Ruckert C."/>
        </authorList>
    </citation>
    <scope>NUCLEOTIDE SEQUENCE</scope>
    <source>
        <strain evidence="9">KCTC 12343</strain>
    </source>
</reference>
<organism evidence="9 12">
    <name type="scientific">Pseudoduganella albidiflava</name>
    <dbReference type="NCBI Taxonomy" id="321983"/>
    <lineage>
        <taxon>Bacteria</taxon>
        <taxon>Pseudomonadati</taxon>
        <taxon>Pseudomonadota</taxon>
        <taxon>Betaproteobacteria</taxon>
        <taxon>Burkholderiales</taxon>
        <taxon>Oxalobacteraceae</taxon>
        <taxon>Telluria group</taxon>
        <taxon>Pseudoduganella</taxon>
    </lineage>
</organism>
<keyword evidence="2 9" id="KW-0645">Protease</keyword>
<keyword evidence="4" id="KW-0862">Zinc</keyword>
<dbReference type="GO" id="GO:0008237">
    <property type="term" value="F:metallopeptidase activity"/>
    <property type="evidence" value="ECO:0007669"/>
    <property type="project" value="UniProtKB-KW"/>
</dbReference>
<reference evidence="10 11" key="2">
    <citation type="submission" date="2019-02" db="EMBL/GenBank/DDBJ databases">
        <title>Draft Genome Sequences of Six Type Strains of the Genus Massilia.</title>
        <authorList>
            <person name="Miess H."/>
            <person name="Frediansyhah A."/>
            <person name="Gross H."/>
        </authorList>
    </citation>
    <scope>NUCLEOTIDE SEQUENCE [LARGE SCALE GENOMIC DNA]</scope>
    <source>
        <strain evidence="10 11">DSM 17472</strain>
    </source>
</reference>
<feature type="domain" description="Peptidase M16 C-terminal" evidence="8">
    <location>
        <begin position="211"/>
        <end position="392"/>
    </location>
</feature>
<evidence type="ECO:0000256" key="2">
    <source>
        <dbReference type="ARBA" id="ARBA00022670"/>
    </source>
</evidence>
<dbReference type="GO" id="GO:0046872">
    <property type="term" value="F:metal ion binding"/>
    <property type="evidence" value="ECO:0007669"/>
    <property type="project" value="InterPro"/>
</dbReference>
<dbReference type="InterPro" id="IPR050626">
    <property type="entry name" value="Peptidase_M16"/>
</dbReference>
<dbReference type="PANTHER" id="PTHR43690:SF34">
    <property type="entry name" value="ZINC PROTEASE PQQL-LIKE"/>
    <property type="match status" value="1"/>
</dbReference>
<evidence type="ECO:0000259" key="7">
    <source>
        <dbReference type="Pfam" id="PF00675"/>
    </source>
</evidence>
<dbReference type="Gene3D" id="3.30.830.10">
    <property type="entry name" value="Metalloenzyme, LuxS/M16 peptidase-like"/>
    <property type="match status" value="4"/>
</dbReference>
<dbReference type="Pfam" id="PF00675">
    <property type="entry name" value="Peptidase_M16"/>
    <property type="match status" value="1"/>
</dbReference>
<dbReference type="OrthoDB" id="9811314at2"/>
<evidence type="ECO:0000313" key="10">
    <source>
        <dbReference type="EMBL" id="QBI00658.1"/>
    </source>
</evidence>
<evidence type="ECO:0000259" key="8">
    <source>
        <dbReference type="Pfam" id="PF05193"/>
    </source>
</evidence>
<keyword evidence="11" id="KW-1185">Reference proteome</keyword>
<dbReference type="PANTHER" id="PTHR43690">
    <property type="entry name" value="NARDILYSIN"/>
    <property type="match status" value="1"/>
</dbReference>
<dbReference type="InterPro" id="IPR007863">
    <property type="entry name" value="Peptidase_M16_C"/>
</dbReference>
<evidence type="ECO:0000313" key="12">
    <source>
        <dbReference type="Proteomes" id="UP000628442"/>
    </source>
</evidence>
<evidence type="ECO:0000256" key="6">
    <source>
        <dbReference type="SAM" id="SignalP"/>
    </source>
</evidence>
<feature type="chain" id="PRO_5044601613" evidence="6">
    <location>
        <begin position="24"/>
        <end position="939"/>
    </location>
</feature>
<evidence type="ECO:0000256" key="5">
    <source>
        <dbReference type="ARBA" id="ARBA00023049"/>
    </source>
</evidence>
<protein>
    <submittedName>
        <fullName evidence="10">Insulinase family protein</fullName>
    </submittedName>
    <submittedName>
        <fullName evidence="9">Zinc protease</fullName>
    </submittedName>
</protein>
<feature type="signal peptide" evidence="6">
    <location>
        <begin position="1"/>
        <end position="23"/>
    </location>
</feature>
<evidence type="ECO:0000256" key="4">
    <source>
        <dbReference type="ARBA" id="ARBA00022833"/>
    </source>
</evidence>
<dbReference type="Pfam" id="PF05193">
    <property type="entry name" value="Peptidase_M16_C"/>
    <property type="match status" value="2"/>
</dbReference>
<name>A0A411WVK5_9BURK</name>
<dbReference type="Proteomes" id="UP000292307">
    <property type="component" value="Chromosome"/>
</dbReference>
<dbReference type="Proteomes" id="UP000628442">
    <property type="component" value="Unassembled WGS sequence"/>
</dbReference>
<dbReference type="EMBL" id="BMWV01000002">
    <property type="protein sequence ID" value="GGY31629.1"/>
    <property type="molecule type" value="Genomic_DNA"/>
</dbReference>
<evidence type="ECO:0000256" key="1">
    <source>
        <dbReference type="ARBA" id="ARBA00007261"/>
    </source>
</evidence>
<comment type="similarity">
    <text evidence="1">Belongs to the peptidase M16 family.</text>
</comment>
<feature type="domain" description="Peptidase M16 N-terminal" evidence="7">
    <location>
        <begin position="54"/>
        <end position="174"/>
    </location>
</feature>
<accession>A0A411WVK5</accession>
<evidence type="ECO:0000313" key="11">
    <source>
        <dbReference type="Proteomes" id="UP000292307"/>
    </source>
</evidence>
<keyword evidence="5" id="KW-0482">Metalloprotease</keyword>
<dbReference type="SUPFAM" id="SSF63411">
    <property type="entry name" value="LuxS/MPP-like metallohydrolase"/>
    <property type="match status" value="4"/>
</dbReference>
<dbReference type="InterPro" id="IPR011249">
    <property type="entry name" value="Metalloenz_LuxS/M16"/>
</dbReference>
<dbReference type="EMBL" id="CP036401">
    <property type="protein sequence ID" value="QBI00658.1"/>
    <property type="molecule type" value="Genomic_DNA"/>
</dbReference>
<dbReference type="InterPro" id="IPR011765">
    <property type="entry name" value="Pept_M16_N"/>
</dbReference>
<sequence length="939" mass="103391">MKLSSYKLATAAALLGASLLAHAAPLPAPGDTLPVAPHVKVGKLPNGLTYYIQKNARPEKRLELRLVVKAGSILEDEDQLGLAHFTEHMAFNGSTHFKRHELVSYLQSIGVKFGRDLNAYTSFDQTVYMLPIPTDSKEAVEKGFLVLEDWASGITFNDEDIESERGIVLEELRMGKGANDRMNQVLYPKLFNGSRYAERLPIGKADVLRTFKPDAIRRFYRDWYRPDLMAVMVVGDIDPAEAEKLVKAHFGKLKNPDNARPREYAVIPERKADEGLVITDREAPADVLYIRYPIVPHPEDPTYGGYRRDLVEKLYGAMLGQRIMELTQQADPPFIQGGSGMGKVVRGYRSFTVSALLGKGGHVPAINALIQEDERARQFGFTASELDRAKKTMLRNYERMYAERDKSDSAGFVAEYIRNFLEGEPIPGIQNEYAYAQALVPGITLEEVNAAVRAAIPSDDKKLVILMGSLKDRVAPTGTELLAAVDQAQKQTVAAREDKAYASNLLDQPPAPGRIVAEQENKALGTVDLTLSNGVKVVLKPTDFRNDQVLMSAVRFGGQSLFGEEDIFNARYASALAAQMGALNYSPADLQKVLAGKSVGVSVAMADLSDNLTGSAGSADIETLLQLTHVKLTQPRRDEVLFNSFIARQRDLARNAMARPEAEFGDTVRGTLFGGHPRVPRTPRPEDFDKVQLERVQQIYRERFSSAKGLTFYFVGSFDVAKLKPLLATWLASLPAADIPVAYRDTGVRPVRGVVKKEVRRGKEAKSNISITFTGDAAFSQAEQLRMQALVEVLNLRLTDVLREQLGLIYGGGASGGVTKLPYPNYSVALALPCGPENVDKVIAAAFAEIRKLQENGPAAADLAKVKQNWLTSHRLALRENGFWMAQLQAAQLNGFPPESILGFTERVAAVTPGDVQGAAQRYFDFDNYVQVVLYPEAK</sequence>
<dbReference type="GO" id="GO:0006508">
    <property type="term" value="P:proteolysis"/>
    <property type="evidence" value="ECO:0007669"/>
    <property type="project" value="UniProtKB-KW"/>
</dbReference>
<dbReference type="AlphaFoldDB" id="A0A411WVK5"/>